<sequence length="194" mass="22563">MQGTLGEFMLYKRYVDDTLIISNNSKSIENFITLFNHIHPNIRVTSELESNNKLGFLDITMTRRNDGTIQRSIFRKQTWSGQYLHFTSFVPIQYKRSLVKCLFSRARKICTIDTLMDELRHIHSVLLANGYPENFINCHGKDRPHLEKKASVPKKAIFINLPFKGDQIMQLTAQRLRSAIKRTFYATASLFLTC</sequence>
<evidence type="ECO:0000313" key="2">
    <source>
        <dbReference type="Proteomes" id="UP000050795"/>
    </source>
</evidence>
<dbReference type="Pfam" id="PF26215">
    <property type="entry name" value="HTH_animal"/>
    <property type="match status" value="1"/>
</dbReference>
<keyword evidence="2" id="KW-1185">Reference proteome</keyword>
<dbReference type="InterPro" id="IPR000477">
    <property type="entry name" value="RT_dom"/>
</dbReference>
<dbReference type="InterPro" id="IPR058912">
    <property type="entry name" value="HTH_animal"/>
</dbReference>
<reference evidence="3" key="2">
    <citation type="submission" date="2023-11" db="UniProtKB">
        <authorList>
            <consortium name="WormBaseParasite"/>
        </authorList>
    </citation>
    <scope>IDENTIFICATION</scope>
</reference>
<reference evidence="2" key="1">
    <citation type="submission" date="2022-06" db="EMBL/GenBank/DDBJ databases">
        <authorList>
            <person name="Berger JAMES D."/>
            <person name="Berger JAMES D."/>
        </authorList>
    </citation>
    <scope>NUCLEOTIDE SEQUENCE [LARGE SCALE GENOMIC DNA]</scope>
</reference>
<evidence type="ECO:0000259" key="1">
    <source>
        <dbReference type="PROSITE" id="PS50878"/>
    </source>
</evidence>
<feature type="domain" description="Reverse transcriptase" evidence="1">
    <location>
        <begin position="1"/>
        <end position="84"/>
    </location>
</feature>
<dbReference type="PANTHER" id="PTHR21301">
    <property type="entry name" value="REVERSE TRANSCRIPTASE"/>
    <property type="match status" value="1"/>
</dbReference>
<proteinExistence type="predicted"/>
<dbReference type="PANTHER" id="PTHR21301:SF11">
    <property type="entry name" value="GIY-YIG DOMAIN-CONTAINING PROTEIN"/>
    <property type="match status" value="1"/>
</dbReference>
<dbReference type="WBParaSite" id="TREG1_66450.1">
    <property type="protein sequence ID" value="TREG1_66450.1"/>
    <property type="gene ID" value="TREG1_66450"/>
</dbReference>
<evidence type="ECO:0000313" key="3">
    <source>
        <dbReference type="WBParaSite" id="TREG1_66450.1"/>
    </source>
</evidence>
<dbReference type="PROSITE" id="PS50878">
    <property type="entry name" value="RT_POL"/>
    <property type="match status" value="1"/>
</dbReference>
<name>A0AA85K4Q7_TRIRE</name>
<organism evidence="2 3">
    <name type="scientific">Trichobilharzia regenti</name>
    <name type="common">Nasal bird schistosome</name>
    <dbReference type="NCBI Taxonomy" id="157069"/>
    <lineage>
        <taxon>Eukaryota</taxon>
        <taxon>Metazoa</taxon>
        <taxon>Spiralia</taxon>
        <taxon>Lophotrochozoa</taxon>
        <taxon>Platyhelminthes</taxon>
        <taxon>Trematoda</taxon>
        <taxon>Digenea</taxon>
        <taxon>Strigeidida</taxon>
        <taxon>Schistosomatoidea</taxon>
        <taxon>Schistosomatidae</taxon>
        <taxon>Trichobilharzia</taxon>
    </lineage>
</organism>
<dbReference type="Proteomes" id="UP000050795">
    <property type="component" value="Unassembled WGS sequence"/>
</dbReference>
<dbReference type="AlphaFoldDB" id="A0AA85K4Q7"/>
<accession>A0AA85K4Q7</accession>
<protein>
    <recommendedName>
        <fullName evidence="1">Reverse transcriptase domain-containing protein</fullName>
    </recommendedName>
</protein>